<dbReference type="SUPFAM" id="SSF55486">
    <property type="entry name" value="Metalloproteases ('zincins'), catalytic domain"/>
    <property type="match status" value="1"/>
</dbReference>
<name>A0A7Y4MPG8_MYXXA</name>
<organism evidence="1 2">
    <name type="scientific">Myxococcus xanthus</name>
    <dbReference type="NCBI Taxonomy" id="34"/>
    <lineage>
        <taxon>Bacteria</taxon>
        <taxon>Pseudomonadati</taxon>
        <taxon>Myxococcota</taxon>
        <taxon>Myxococcia</taxon>
        <taxon>Myxococcales</taxon>
        <taxon>Cystobacterineae</taxon>
        <taxon>Myxococcaceae</taxon>
        <taxon>Myxococcus</taxon>
    </lineage>
</organism>
<dbReference type="InterPro" id="IPR035992">
    <property type="entry name" value="Ricin_B-like_lectins"/>
</dbReference>
<sequence>MNEPSIDTHCSRLTIALLGMALGVVAGCATPDEPASEQHAVGGARSELSYLNTLNYSILTEFERARGMQLSGDISYPVCIFSNYTTPISASKRESYRALMQQVVNRWNDALESQPGWAVWNIRLYLVGSSTACPDTDASLKVYKVMGDQTRERGYAQFWTFLNVAGRGEFDSENYKRELHEYGHQLGLGDTYSEATYQLPFDQPPGIMNLYWDVPDLTDDDIASVRHVWARLSGRSGSQCPAGFIPGTAQPNPNGHIFCVYPRYDLTSMWLGTGKCIEHVDGEMAMRNCGTSQAQEWRMIPTDWPGYVRLKNRQAGFNRCVDIINNGDKDKLHLAACGDYSGQYWQLVPTAWPGFFQLKAMWLGDGKCLGIINGGVNDQLRMVACGDYSGQYWERRQH</sequence>
<gene>
    <name evidence="1" type="ORF">HNV28_03500</name>
</gene>
<dbReference type="Gene3D" id="2.80.10.50">
    <property type="match status" value="1"/>
</dbReference>
<dbReference type="AlphaFoldDB" id="A0A7Y4MPG8"/>
<dbReference type="CDD" id="cd00161">
    <property type="entry name" value="beta-trefoil_Ricin-like"/>
    <property type="match status" value="1"/>
</dbReference>
<dbReference type="SUPFAM" id="SSF50370">
    <property type="entry name" value="Ricin B-like lectins"/>
    <property type="match status" value="1"/>
</dbReference>
<dbReference type="PROSITE" id="PS50231">
    <property type="entry name" value="RICIN_B_LECTIN"/>
    <property type="match status" value="1"/>
</dbReference>
<dbReference type="RefSeq" id="WP_171439910.1">
    <property type="nucleotide sequence ID" value="NZ_JABFNS010000030.1"/>
</dbReference>
<evidence type="ECO:0000313" key="1">
    <source>
        <dbReference type="EMBL" id="NOJ77415.1"/>
    </source>
</evidence>
<dbReference type="Proteomes" id="UP000533080">
    <property type="component" value="Unassembled WGS sequence"/>
</dbReference>
<accession>A0A7Y4MPG8</accession>
<dbReference type="EMBL" id="JABFNT010000008">
    <property type="protein sequence ID" value="NOJ77415.1"/>
    <property type="molecule type" value="Genomic_DNA"/>
</dbReference>
<evidence type="ECO:0000313" key="2">
    <source>
        <dbReference type="Proteomes" id="UP000533080"/>
    </source>
</evidence>
<protein>
    <submittedName>
        <fullName evidence="1">RICIN domain-containing protein</fullName>
    </submittedName>
</protein>
<proteinExistence type="predicted"/>
<comment type="caution">
    <text evidence="1">The sequence shown here is derived from an EMBL/GenBank/DDBJ whole genome shotgun (WGS) entry which is preliminary data.</text>
</comment>
<reference evidence="1 2" key="1">
    <citation type="submission" date="2020-05" db="EMBL/GenBank/DDBJ databases">
        <authorList>
            <person name="Whitworth D."/>
        </authorList>
    </citation>
    <scope>NUCLEOTIDE SEQUENCE [LARGE SCALE GENOMIC DNA]</scope>
    <source>
        <strain evidence="1 2">AM005</strain>
    </source>
</reference>